<protein>
    <submittedName>
        <fullName evidence="1">Transcriptional regulator</fullName>
    </submittedName>
</protein>
<reference evidence="2" key="1">
    <citation type="submission" date="2023-07" db="EMBL/GenBank/DDBJ databases">
        <title>30 novel species of actinomycetes from the DSMZ collection.</title>
        <authorList>
            <person name="Nouioui I."/>
        </authorList>
    </citation>
    <scope>NUCLEOTIDE SEQUENCE [LARGE SCALE GENOMIC DNA]</scope>
    <source>
        <strain evidence="2">DSM 44743</strain>
    </source>
</reference>
<dbReference type="InterPro" id="IPR009057">
    <property type="entry name" value="Homeodomain-like_sf"/>
</dbReference>
<accession>A0ABU2MCT1</accession>
<gene>
    <name evidence="1" type="ORF">RM479_18930</name>
</gene>
<name>A0ABU2MCT1_9ACTN</name>
<proteinExistence type="predicted"/>
<evidence type="ECO:0000313" key="1">
    <source>
        <dbReference type="EMBL" id="MDT0330496.1"/>
    </source>
</evidence>
<dbReference type="Proteomes" id="UP001183390">
    <property type="component" value="Unassembled WGS sequence"/>
</dbReference>
<dbReference type="EMBL" id="JAVREP010000013">
    <property type="protein sequence ID" value="MDT0330496.1"/>
    <property type="molecule type" value="Genomic_DNA"/>
</dbReference>
<keyword evidence="2" id="KW-1185">Reference proteome</keyword>
<dbReference type="Gene3D" id="1.10.10.10">
    <property type="entry name" value="Winged helix-like DNA-binding domain superfamily/Winged helix DNA-binding domain"/>
    <property type="match status" value="1"/>
</dbReference>
<dbReference type="Gene3D" id="3.10.28.10">
    <property type="entry name" value="Homing endonucleases"/>
    <property type="match status" value="1"/>
</dbReference>
<organism evidence="1 2">
    <name type="scientific">Nocardiopsis lambiniae</name>
    <dbReference type="NCBI Taxonomy" id="3075539"/>
    <lineage>
        <taxon>Bacteria</taxon>
        <taxon>Bacillati</taxon>
        <taxon>Actinomycetota</taxon>
        <taxon>Actinomycetes</taxon>
        <taxon>Streptosporangiales</taxon>
        <taxon>Nocardiopsidaceae</taxon>
        <taxon>Nocardiopsis</taxon>
    </lineage>
</organism>
<dbReference type="SUPFAM" id="SSF46689">
    <property type="entry name" value="Homeodomain-like"/>
    <property type="match status" value="1"/>
</dbReference>
<dbReference type="InterPro" id="IPR027434">
    <property type="entry name" value="Homing_endonucl"/>
</dbReference>
<dbReference type="RefSeq" id="WP_311513054.1">
    <property type="nucleotide sequence ID" value="NZ_JAVREP010000013.1"/>
</dbReference>
<dbReference type="InterPro" id="IPR036388">
    <property type="entry name" value="WH-like_DNA-bd_sf"/>
</dbReference>
<evidence type="ECO:0000313" key="2">
    <source>
        <dbReference type="Proteomes" id="UP001183390"/>
    </source>
</evidence>
<comment type="caution">
    <text evidence="1">The sequence shown here is derived from an EMBL/GenBank/DDBJ whole genome shotgun (WGS) entry which is preliminary data.</text>
</comment>
<sequence length="266" mass="30642">MYSSHIRRSAVSMLDTGLSQAEVSRRLGISCATLRSWSRNRSLIEKYRDNGECPRCEPIPRPPTDLRAYGHLLGLYLGDGTISPTGDGTRGVWRLRVSCTDMWPGLMDEYAVSMGMVLPGHSIGRAQRTGCTEVYSDWKHWPCLFPQHGPGKKHERTITLEPWQREIVRVHPEEFVKGLIHSDGWRGINRVRRLTPEGWRYHEYPRYEFVNASRDIVDLFTDALDLLEIPWRVRVQRRPPHRDKISVSVARRDAVARLDTFVGPKS</sequence>